<sequence length="227" mass="25479">MNDGLPYFSQWGSRQRNDHVVVRRTDPSTVEAVLRDIDSRYDWRSDGYSSRAEYLFWSRKLCGLACLQSLLHGWTDTRLSMGALLTLALDRGCYTVEPSGKVHGLFYRPFMAWIDAQFGFRCELVERTTIEVSARRIGPGRVMIASVSPEIRDPATKNPLRGGHLVLIHAVHDGVVRFHDPSGYTSNSESASLPIPVFERFHADRGIVISSRETAESAAAEPIRRAS</sequence>
<proteinExistence type="predicted"/>
<evidence type="ECO:0008006" key="3">
    <source>
        <dbReference type="Google" id="ProtNLM"/>
    </source>
</evidence>
<protein>
    <recommendedName>
        <fullName evidence="3">Peptidase C39-like domain-containing protein</fullName>
    </recommendedName>
</protein>
<gene>
    <name evidence="1" type="ORF">NWFMUON74_45720</name>
</gene>
<reference evidence="1 2" key="1">
    <citation type="submission" date="2020-08" db="EMBL/GenBank/DDBJ databases">
        <title>Genome Sequencing of Nocardia wallacei strain FMUON74 and assembly.</title>
        <authorList>
            <person name="Toyokawa M."/>
            <person name="Uesaka K."/>
        </authorList>
    </citation>
    <scope>NUCLEOTIDE SEQUENCE [LARGE SCALE GENOMIC DNA]</scope>
    <source>
        <strain evidence="1 2">FMUON74</strain>
    </source>
</reference>
<dbReference type="KEGG" id="nwl:NWFMUON74_45720"/>
<organism evidence="1 2">
    <name type="scientific">Nocardia wallacei</name>
    <dbReference type="NCBI Taxonomy" id="480035"/>
    <lineage>
        <taxon>Bacteria</taxon>
        <taxon>Bacillati</taxon>
        <taxon>Actinomycetota</taxon>
        <taxon>Actinomycetes</taxon>
        <taxon>Mycobacteriales</taxon>
        <taxon>Nocardiaceae</taxon>
        <taxon>Nocardia</taxon>
    </lineage>
</organism>
<accession>A0A7G1KNV5</accession>
<evidence type="ECO:0000313" key="1">
    <source>
        <dbReference type="EMBL" id="BCK56800.1"/>
    </source>
</evidence>
<dbReference type="Proteomes" id="UP000516173">
    <property type="component" value="Chromosome"/>
</dbReference>
<dbReference type="EMBL" id="AP023396">
    <property type="protein sequence ID" value="BCK56800.1"/>
    <property type="molecule type" value="Genomic_DNA"/>
</dbReference>
<keyword evidence="2" id="KW-1185">Reference proteome</keyword>
<dbReference type="GeneID" id="80349028"/>
<dbReference type="RefSeq" id="WP_187683810.1">
    <property type="nucleotide sequence ID" value="NZ_AP023396.1"/>
</dbReference>
<evidence type="ECO:0000313" key="2">
    <source>
        <dbReference type="Proteomes" id="UP000516173"/>
    </source>
</evidence>
<dbReference type="AlphaFoldDB" id="A0A7G1KNV5"/>
<name>A0A7G1KNV5_9NOCA</name>